<proteinExistence type="predicted"/>
<dbReference type="OrthoDB" id="7575599at2"/>
<reference evidence="1 2" key="1">
    <citation type="journal article" date="2016" name="Front. Microbiol.">
        <title>Genomic Resource of Rice Seed Associated Bacteria.</title>
        <authorList>
            <person name="Midha S."/>
            <person name="Bansal K."/>
            <person name="Sharma S."/>
            <person name="Kumar N."/>
            <person name="Patil P.P."/>
            <person name="Chaudhry V."/>
            <person name="Patil P.B."/>
        </authorList>
    </citation>
    <scope>NUCLEOTIDE SEQUENCE [LARGE SCALE GENOMIC DNA]</scope>
    <source>
        <strain evidence="1 2">NS334</strain>
    </source>
</reference>
<accession>A0A147I3L1</accession>
<protein>
    <recommendedName>
        <fullName evidence="3">DNA-binding protein</fullName>
    </recommendedName>
</protein>
<evidence type="ECO:0008006" key="3">
    <source>
        <dbReference type="Google" id="ProtNLM"/>
    </source>
</evidence>
<dbReference type="RefSeq" id="WP_058755556.1">
    <property type="nucleotide sequence ID" value="NZ_LDTB01000025.1"/>
</dbReference>
<dbReference type="AlphaFoldDB" id="A0A147I3L1"/>
<evidence type="ECO:0000313" key="1">
    <source>
        <dbReference type="EMBL" id="KTT72636.1"/>
    </source>
</evidence>
<dbReference type="Proteomes" id="UP000074310">
    <property type="component" value="Unassembled WGS sequence"/>
</dbReference>
<dbReference type="InterPro" id="IPR026365">
    <property type="entry name" value="BcepMu_gp16"/>
</dbReference>
<organism evidence="1 2">
    <name type="scientific">Sphingomonas endophytica</name>
    <dbReference type="NCBI Taxonomy" id="869719"/>
    <lineage>
        <taxon>Bacteria</taxon>
        <taxon>Pseudomonadati</taxon>
        <taxon>Pseudomonadota</taxon>
        <taxon>Alphaproteobacteria</taxon>
        <taxon>Sphingomonadales</taxon>
        <taxon>Sphingomonadaceae</taxon>
        <taxon>Sphingomonas</taxon>
    </lineage>
</organism>
<gene>
    <name evidence="1" type="ORF">NS334_08565</name>
</gene>
<comment type="caution">
    <text evidence="1">The sequence shown here is derived from an EMBL/GenBank/DDBJ whole genome shotgun (WGS) entry which is preliminary data.</text>
</comment>
<dbReference type="PATRIC" id="fig|869719.3.peg.1391"/>
<dbReference type="EMBL" id="LDTB01000025">
    <property type="protein sequence ID" value="KTT72636.1"/>
    <property type="molecule type" value="Genomic_DNA"/>
</dbReference>
<evidence type="ECO:0000313" key="2">
    <source>
        <dbReference type="Proteomes" id="UP000074310"/>
    </source>
</evidence>
<keyword evidence="2" id="KW-1185">Reference proteome</keyword>
<sequence>MSTRVTTTDDSLRQRAIARRGELVAEGVNISEWARVHGFTVSLVHNVLSGGRSCRFGKSHKIAVALGIKAEGATVDLEPRR</sequence>
<dbReference type="NCBIfam" id="TIGR04111">
    <property type="entry name" value="BcepMu_gp16"/>
    <property type="match status" value="1"/>
</dbReference>
<name>A0A147I3L1_9SPHN</name>